<sequence>MSGRETKSLAIAKLKFPFAPSYKMYLKGCRFLPKMKGYAYLEVSYVMLNLPTPTWLLSINILLSKSIASLISQLSQLPFSACIAKILQANPGVDIKQNRLRVKPETSCEEWRLKTPVFTTIIRWSGL</sequence>
<accession>A0AAV4CLZ4</accession>
<dbReference type="Proteomes" id="UP000735302">
    <property type="component" value="Unassembled WGS sequence"/>
</dbReference>
<reference evidence="1 2" key="1">
    <citation type="journal article" date="2021" name="Elife">
        <title>Chloroplast acquisition without the gene transfer in kleptoplastic sea slugs, Plakobranchus ocellatus.</title>
        <authorList>
            <person name="Maeda T."/>
            <person name="Takahashi S."/>
            <person name="Yoshida T."/>
            <person name="Shimamura S."/>
            <person name="Takaki Y."/>
            <person name="Nagai Y."/>
            <person name="Toyoda A."/>
            <person name="Suzuki Y."/>
            <person name="Arimoto A."/>
            <person name="Ishii H."/>
            <person name="Satoh N."/>
            <person name="Nishiyama T."/>
            <person name="Hasebe M."/>
            <person name="Maruyama T."/>
            <person name="Minagawa J."/>
            <person name="Obokata J."/>
            <person name="Shigenobu S."/>
        </authorList>
    </citation>
    <scope>NUCLEOTIDE SEQUENCE [LARGE SCALE GENOMIC DNA]</scope>
</reference>
<name>A0AAV4CLZ4_9GAST</name>
<keyword evidence="2" id="KW-1185">Reference proteome</keyword>
<proteinExistence type="predicted"/>
<dbReference type="EMBL" id="BLXT01006675">
    <property type="protein sequence ID" value="GFO32806.1"/>
    <property type="molecule type" value="Genomic_DNA"/>
</dbReference>
<evidence type="ECO:0000313" key="2">
    <source>
        <dbReference type="Proteomes" id="UP000735302"/>
    </source>
</evidence>
<evidence type="ECO:0000313" key="1">
    <source>
        <dbReference type="EMBL" id="GFO32806.1"/>
    </source>
</evidence>
<comment type="caution">
    <text evidence="1">The sequence shown here is derived from an EMBL/GenBank/DDBJ whole genome shotgun (WGS) entry which is preliminary data.</text>
</comment>
<dbReference type="AlphaFoldDB" id="A0AAV4CLZ4"/>
<organism evidence="1 2">
    <name type="scientific">Plakobranchus ocellatus</name>
    <dbReference type="NCBI Taxonomy" id="259542"/>
    <lineage>
        <taxon>Eukaryota</taxon>
        <taxon>Metazoa</taxon>
        <taxon>Spiralia</taxon>
        <taxon>Lophotrochozoa</taxon>
        <taxon>Mollusca</taxon>
        <taxon>Gastropoda</taxon>
        <taxon>Heterobranchia</taxon>
        <taxon>Euthyneura</taxon>
        <taxon>Panpulmonata</taxon>
        <taxon>Sacoglossa</taxon>
        <taxon>Placobranchoidea</taxon>
        <taxon>Plakobranchidae</taxon>
        <taxon>Plakobranchus</taxon>
    </lineage>
</organism>
<gene>
    <name evidence="1" type="ORF">PoB_005931100</name>
</gene>
<protein>
    <submittedName>
        <fullName evidence="1">Uncharacterized protein</fullName>
    </submittedName>
</protein>